<dbReference type="SUPFAM" id="SSF55060">
    <property type="entry name" value="GHMP Kinase, C-terminal domain"/>
    <property type="match status" value="1"/>
</dbReference>
<gene>
    <name evidence="10" type="primary">LOC100376157</name>
</gene>
<dbReference type="InterPro" id="IPR036554">
    <property type="entry name" value="GHMP_kinase_C_sf"/>
</dbReference>
<name>A0ABM0GM26_SACKO</name>
<keyword evidence="2" id="KW-0808">Transferase</keyword>
<dbReference type="InterPro" id="IPR019741">
    <property type="entry name" value="Galactokinase_CS"/>
</dbReference>
<dbReference type="InterPro" id="IPR006206">
    <property type="entry name" value="Mevalonate/galactokinase"/>
</dbReference>
<dbReference type="GeneID" id="100376157"/>
<dbReference type="PRINTS" id="PR00473">
    <property type="entry name" value="GALCTOKINASE"/>
</dbReference>
<dbReference type="Proteomes" id="UP000694865">
    <property type="component" value="Unplaced"/>
</dbReference>
<evidence type="ECO:0000259" key="8">
    <source>
        <dbReference type="Pfam" id="PF10509"/>
    </source>
</evidence>
<reference evidence="10" key="1">
    <citation type="submission" date="2025-08" db="UniProtKB">
        <authorList>
            <consortium name="RefSeq"/>
        </authorList>
    </citation>
    <scope>IDENTIFICATION</scope>
    <source>
        <tissue evidence="10">Testes</tissue>
    </source>
</reference>
<dbReference type="Pfam" id="PF08544">
    <property type="entry name" value="GHMP_kinases_C"/>
    <property type="match status" value="1"/>
</dbReference>
<dbReference type="InterPro" id="IPR020568">
    <property type="entry name" value="Ribosomal_Su5_D2-typ_SF"/>
</dbReference>
<dbReference type="PROSITE" id="PS00106">
    <property type="entry name" value="GALACTOKINASE"/>
    <property type="match status" value="1"/>
</dbReference>
<keyword evidence="4" id="KW-0418">Kinase</keyword>
<evidence type="ECO:0000313" key="10">
    <source>
        <dbReference type="RefSeq" id="XP_002732930.2"/>
    </source>
</evidence>
<organism evidence="9 10">
    <name type="scientific">Saccoglossus kowalevskii</name>
    <name type="common">Acorn worm</name>
    <dbReference type="NCBI Taxonomy" id="10224"/>
    <lineage>
        <taxon>Eukaryota</taxon>
        <taxon>Metazoa</taxon>
        <taxon>Hemichordata</taxon>
        <taxon>Enteropneusta</taxon>
        <taxon>Harrimaniidae</taxon>
        <taxon>Saccoglossus</taxon>
    </lineage>
</organism>
<dbReference type="Pfam" id="PF00288">
    <property type="entry name" value="GHMP_kinases_N"/>
    <property type="match status" value="1"/>
</dbReference>
<dbReference type="InterPro" id="IPR000705">
    <property type="entry name" value="Galactokinase"/>
</dbReference>
<dbReference type="PANTHER" id="PTHR10457">
    <property type="entry name" value="MEVALONATE KINASE/GALACTOKINASE"/>
    <property type="match status" value="1"/>
</dbReference>
<sequence length="413" mass="45507">MASGDQSPPVMKIPFSQKDRYDRIQEIFRSKYDCDPAFYARAPGRVNIIGEHIDYCGYSVLPMAIEQDIVIAAAPTNTGQITLVNTDPEYGQFIPKGAGLSSSSAFVCCAGLIIMYANKLKISKLNLAEICTWSERYIGTESGGMDQAISFLAEPVHAKHIEFHPLKATDVKLPNGVVFVISNSNVVMEKAASSHYNIRVAECRLAAQIIAKSKGLEWKKIRLLGDLQKVLNVSLDDMIAMVTLILHQEPYLKSEICEILEVSEADLNQMSLSDNTLHITSFKLHDRAKHVYAEANRVLRFKQICDERPPDTKMLLGNLMNESHTSCRDLYECSSPELDELTNLCMQAGAYGSRLTGAGWGGCAVSMVPASKVGEFLARVHDGYYANDPQKKAKVEESLFATQPGSGAAIYIP</sequence>
<dbReference type="Gene3D" id="3.30.230.10">
    <property type="match status" value="2"/>
</dbReference>
<evidence type="ECO:0000256" key="2">
    <source>
        <dbReference type="ARBA" id="ARBA00022679"/>
    </source>
</evidence>
<keyword evidence="5" id="KW-0067">ATP-binding</keyword>
<dbReference type="InterPro" id="IPR019539">
    <property type="entry name" value="GalKase_N"/>
</dbReference>
<dbReference type="SUPFAM" id="SSF54211">
    <property type="entry name" value="Ribosomal protein S5 domain 2-like"/>
    <property type="match status" value="1"/>
</dbReference>
<dbReference type="PANTHER" id="PTHR10457:SF7">
    <property type="entry name" value="GALACTOKINASE-RELATED"/>
    <property type="match status" value="1"/>
</dbReference>
<proteinExistence type="inferred from homology"/>
<dbReference type="PIRSF" id="PIRSF000530">
    <property type="entry name" value="Galactokinase"/>
    <property type="match status" value="1"/>
</dbReference>
<evidence type="ECO:0000259" key="6">
    <source>
        <dbReference type="Pfam" id="PF00288"/>
    </source>
</evidence>
<keyword evidence="9" id="KW-1185">Reference proteome</keyword>
<dbReference type="PRINTS" id="PR00959">
    <property type="entry name" value="MEVGALKINASE"/>
</dbReference>
<evidence type="ECO:0000259" key="7">
    <source>
        <dbReference type="Pfam" id="PF08544"/>
    </source>
</evidence>
<dbReference type="Gene3D" id="1.20.1440.340">
    <property type="match status" value="1"/>
</dbReference>
<dbReference type="Pfam" id="PF10509">
    <property type="entry name" value="GalKase_gal_bdg"/>
    <property type="match status" value="1"/>
</dbReference>
<protein>
    <submittedName>
        <fullName evidence="10">N-acetylgalactosamine kinase-like</fullName>
    </submittedName>
</protein>
<dbReference type="InterPro" id="IPR014721">
    <property type="entry name" value="Ribsml_uS5_D2-typ_fold_subgr"/>
</dbReference>
<evidence type="ECO:0000256" key="3">
    <source>
        <dbReference type="ARBA" id="ARBA00022741"/>
    </source>
</evidence>
<feature type="domain" description="Galactokinase N-terminal" evidence="8">
    <location>
        <begin position="27"/>
        <end position="75"/>
    </location>
</feature>
<comment type="similarity">
    <text evidence="1">Belongs to the GHMP kinase family. GalK subfamily.</text>
</comment>
<dbReference type="InterPro" id="IPR013750">
    <property type="entry name" value="GHMP_kinase_C_dom"/>
</dbReference>
<evidence type="ECO:0000256" key="1">
    <source>
        <dbReference type="ARBA" id="ARBA00006566"/>
    </source>
</evidence>
<evidence type="ECO:0000256" key="4">
    <source>
        <dbReference type="ARBA" id="ARBA00022777"/>
    </source>
</evidence>
<feature type="domain" description="GHMP kinase N-terminal" evidence="6">
    <location>
        <begin position="94"/>
        <end position="152"/>
    </location>
</feature>
<evidence type="ECO:0000313" key="9">
    <source>
        <dbReference type="Proteomes" id="UP000694865"/>
    </source>
</evidence>
<keyword evidence="3" id="KW-0547">Nucleotide-binding</keyword>
<accession>A0ABM0GM26</accession>
<evidence type="ECO:0000256" key="5">
    <source>
        <dbReference type="ARBA" id="ARBA00022840"/>
    </source>
</evidence>
<dbReference type="PROSITE" id="PS00627">
    <property type="entry name" value="GHMP_KINASES_ATP"/>
    <property type="match status" value="1"/>
</dbReference>
<feature type="domain" description="GHMP kinase C-terminal" evidence="7">
    <location>
        <begin position="315"/>
        <end position="384"/>
    </location>
</feature>
<dbReference type="InterPro" id="IPR006203">
    <property type="entry name" value="GHMP_knse_ATP-bd_CS"/>
</dbReference>
<dbReference type="RefSeq" id="XP_002732930.2">
    <property type="nucleotide sequence ID" value="XM_002732884.2"/>
</dbReference>
<dbReference type="InterPro" id="IPR006204">
    <property type="entry name" value="GHMP_kinase_N_dom"/>
</dbReference>